<evidence type="ECO:0000313" key="6">
    <source>
        <dbReference type="Proteomes" id="UP000529417"/>
    </source>
</evidence>
<dbReference type="EMBL" id="JACBXS010000003">
    <property type="protein sequence ID" value="NYS23757.1"/>
    <property type="molecule type" value="Genomic_DNA"/>
</dbReference>
<dbReference type="GO" id="GO:0009117">
    <property type="term" value="P:nucleotide metabolic process"/>
    <property type="evidence" value="ECO:0007669"/>
    <property type="project" value="UniProtKB-KW"/>
</dbReference>
<comment type="catalytic activity">
    <reaction evidence="4">
        <text>a 2'-deoxyribonucleoside 5'-triphosphate + H2O = a 2'-deoxyribonucleoside 5'-phosphate + diphosphate + H(+)</text>
        <dbReference type="Rhea" id="RHEA:44644"/>
        <dbReference type="ChEBI" id="CHEBI:15377"/>
        <dbReference type="ChEBI" id="CHEBI:15378"/>
        <dbReference type="ChEBI" id="CHEBI:33019"/>
        <dbReference type="ChEBI" id="CHEBI:61560"/>
        <dbReference type="ChEBI" id="CHEBI:65317"/>
        <dbReference type="EC" id="3.6.1.9"/>
    </reaction>
</comment>
<dbReference type="PANTHER" id="PTHR43213">
    <property type="entry name" value="BIFUNCTIONAL DTTP/UTP PYROPHOSPHATASE/METHYLTRANSFERASE PROTEIN-RELATED"/>
    <property type="match status" value="1"/>
</dbReference>
<proteinExistence type="inferred from homology"/>
<dbReference type="PANTHER" id="PTHR43213:SF5">
    <property type="entry name" value="BIFUNCTIONAL DTTP_UTP PYROPHOSPHATASE_METHYLTRANSFERASE PROTEIN-RELATED"/>
    <property type="match status" value="1"/>
</dbReference>
<evidence type="ECO:0000313" key="5">
    <source>
        <dbReference type="EMBL" id="NYS23757.1"/>
    </source>
</evidence>
<accession>A0A7Z0HWZ3</accession>
<keyword evidence="2 4" id="KW-0378">Hydrolase</keyword>
<keyword evidence="6" id="KW-1185">Reference proteome</keyword>
<evidence type="ECO:0000256" key="4">
    <source>
        <dbReference type="HAMAP-Rule" id="MF_00528"/>
    </source>
</evidence>
<gene>
    <name evidence="5" type="ORF">HUK65_02045</name>
</gene>
<dbReference type="InterPro" id="IPR003697">
    <property type="entry name" value="Maf-like"/>
</dbReference>
<feature type="active site" description="Proton acceptor" evidence="4">
    <location>
        <position position="75"/>
    </location>
</feature>
<dbReference type="GO" id="GO:0047429">
    <property type="term" value="F:nucleoside triphosphate diphosphatase activity"/>
    <property type="evidence" value="ECO:0007669"/>
    <property type="project" value="UniProtKB-EC"/>
</dbReference>
<keyword evidence="3 4" id="KW-0546">Nucleotide metabolism</keyword>
<dbReference type="CDD" id="cd00555">
    <property type="entry name" value="Maf"/>
    <property type="match status" value="1"/>
</dbReference>
<evidence type="ECO:0000256" key="1">
    <source>
        <dbReference type="ARBA" id="ARBA00001968"/>
    </source>
</evidence>
<comment type="function">
    <text evidence="4">Nucleoside triphosphate pyrophosphatase. May have a dual role in cell division arrest and in preventing the incorporation of modified nucleotides into cellular nucleic acids.</text>
</comment>
<dbReference type="Pfam" id="PF02545">
    <property type="entry name" value="Maf"/>
    <property type="match status" value="1"/>
</dbReference>
<comment type="similarity">
    <text evidence="4">Belongs to the Maf family.</text>
</comment>
<dbReference type="SUPFAM" id="SSF52972">
    <property type="entry name" value="ITPase-like"/>
    <property type="match status" value="1"/>
</dbReference>
<dbReference type="Proteomes" id="UP000529417">
    <property type="component" value="Unassembled WGS sequence"/>
</dbReference>
<comment type="catalytic activity">
    <reaction evidence="4">
        <text>a ribonucleoside 5'-triphosphate + H2O = a ribonucleoside 5'-phosphate + diphosphate + H(+)</text>
        <dbReference type="Rhea" id="RHEA:23996"/>
        <dbReference type="ChEBI" id="CHEBI:15377"/>
        <dbReference type="ChEBI" id="CHEBI:15378"/>
        <dbReference type="ChEBI" id="CHEBI:33019"/>
        <dbReference type="ChEBI" id="CHEBI:58043"/>
        <dbReference type="ChEBI" id="CHEBI:61557"/>
        <dbReference type="EC" id="3.6.1.9"/>
    </reaction>
</comment>
<name>A0A7Z0HWZ3_9RHOB</name>
<comment type="cofactor">
    <cofactor evidence="1 4">
        <name>a divalent metal cation</name>
        <dbReference type="ChEBI" id="CHEBI:60240"/>
    </cofactor>
</comment>
<organism evidence="5 6">
    <name type="scientific">Rhabdonatronobacter sediminivivens</name>
    <dbReference type="NCBI Taxonomy" id="2743469"/>
    <lineage>
        <taxon>Bacteria</taxon>
        <taxon>Pseudomonadati</taxon>
        <taxon>Pseudomonadota</taxon>
        <taxon>Alphaproteobacteria</taxon>
        <taxon>Rhodobacterales</taxon>
        <taxon>Paracoccaceae</taxon>
        <taxon>Rhabdonatronobacter</taxon>
    </lineage>
</organism>
<comment type="caution">
    <text evidence="4">Lacks conserved residue(s) required for the propagation of feature annotation.</text>
</comment>
<sequence>MKRIILASSSAARHAMLQAAGLQSVAEPARIDEVALRDSLLHEGCTPRDLADALAEAKARKISNRFPEDLVLGCDQVADLGGTVISKAPDPEQLFEQLCRMRGHSHELYSAAVLYQQGVPIWRHVGVAHLQMHDLSDAWLRGYIDRNWSEIRHCAGGYQIEAEGVRLFARVTSDHFTILGLPLMELLNFLVQRQDLPI</sequence>
<comment type="caution">
    <text evidence="5">The sequence shown here is derived from an EMBL/GenBank/DDBJ whole genome shotgun (WGS) entry which is preliminary data.</text>
</comment>
<dbReference type="RefSeq" id="WP_179904465.1">
    <property type="nucleotide sequence ID" value="NZ_JACBXS010000003.1"/>
</dbReference>
<dbReference type="GO" id="GO:0005737">
    <property type="term" value="C:cytoplasm"/>
    <property type="evidence" value="ECO:0007669"/>
    <property type="project" value="UniProtKB-SubCell"/>
</dbReference>
<dbReference type="EC" id="3.6.1.9" evidence="4"/>
<dbReference type="PIRSF" id="PIRSF006305">
    <property type="entry name" value="Maf"/>
    <property type="match status" value="1"/>
</dbReference>
<reference evidence="5 6" key="1">
    <citation type="journal article" date="2000" name="Arch. Microbiol.">
        <title>Rhodobaca bogoriensis gen. nov. and sp. nov., an alkaliphilic purple nonsulfur bacterium from African Rift Valley soda lakes.</title>
        <authorList>
            <person name="Milford A.D."/>
            <person name="Achenbach L.A."/>
            <person name="Jung D.O."/>
            <person name="Madigan M.T."/>
        </authorList>
    </citation>
    <scope>NUCLEOTIDE SEQUENCE [LARGE SCALE GENOMIC DNA]</scope>
    <source>
        <strain evidence="5 6">2376</strain>
    </source>
</reference>
<dbReference type="Gene3D" id="3.90.950.10">
    <property type="match status" value="1"/>
</dbReference>
<dbReference type="InterPro" id="IPR029001">
    <property type="entry name" value="ITPase-like_fam"/>
</dbReference>
<dbReference type="HAMAP" id="MF_00528">
    <property type="entry name" value="Maf"/>
    <property type="match status" value="1"/>
</dbReference>
<protein>
    <recommendedName>
        <fullName evidence="4">Nucleoside triphosphate pyrophosphatase</fullName>
        <ecNumber evidence="4">3.6.1.9</ecNumber>
    </recommendedName>
    <alternativeName>
        <fullName evidence="4">Nucleotide pyrophosphatase</fullName>
        <shortName evidence="4">Nucleotide PPase</shortName>
    </alternativeName>
</protein>
<dbReference type="AlphaFoldDB" id="A0A7Z0HWZ3"/>
<evidence type="ECO:0000256" key="2">
    <source>
        <dbReference type="ARBA" id="ARBA00022801"/>
    </source>
</evidence>
<keyword evidence="4" id="KW-0963">Cytoplasm</keyword>
<evidence type="ECO:0000256" key="3">
    <source>
        <dbReference type="ARBA" id="ARBA00023080"/>
    </source>
</evidence>
<comment type="subcellular location">
    <subcellularLocation>
        <location evidence="4">Cytoplasm</location>
    </subcellularLocation>
</comment>